<feature type="compositionally biased region" description="Basic and acidic residues" evidence="4">
    <location>
        <begin position="1210"/>
        <end position="1229"/>
    </location>
</feature>
<dbReference type="InterPro" id="IPR011989">
    <property type="entry name" value="ARM-like"/>
</dbReference>
<dbReference type="Pfam" id="PF25772">
    <property type="entry name" value="HEAT_RRP12_N"/>
    <property type="match status" value="1"/>
</dbReference>
<evidence type="ECO:0000256" key="4">
    <source>
        <dbReference type="SAM" id="MobiDB-lite"/>
    </source>
</evidence>
<dbReference type="Proteomes" id="UP000594262">
    <property type="component" value="Unplaced"/>
</dbReference>
<evidence type="ECO:0000259" key="5">
    <source>
        <dbReference type="Pfam" id="PF08161"/>
    </source>
</evidence>
<evidence type="ECO:0000256" key="3">
    <source>
        <dbReference type="ARBA" id="ARBA00023242"/>
    </source>
</evidence>
<feature type="region of interest" description="Disordered" evidence="4">
    <location>
        <begin position="1"/>
        <end position="37"/>
    </location>
</feature>
<dbReference type="GO" id="GO:0005634">
    <property type="term" value="C:nucleus"/>
    <property type="evidence" value="ECO:0007669"/>
    <property type="project" value="UniProtKB-SubCell"/>
</dbReference>
<dbReference type="InterPro" id="IPR052087">
    <property type="entry name" value="RRP12"/>
</dbReference>
<feature type="domain" description="RRP12 HEAT" evidence="5">
    <location>
        <begin position="406"/>
        <end position="675"/>
    </location>
</feature>
<comment type="subcellular location">
    <subcellularLocation>
        <location evidence="1">Nucleus</location>
    </subcellularLocation>
</comment>
<dbReference type="SUPFAM" id="SSF48371">
    <property type="entry name" value="ARM repeat"/>
    <property type="match status" value="1"/>
</dbReference>
<dbReference type="GeneID" id="136804695"/>
<protein>
    <recommendedName>
        <fullName evidence="9">RRP12-like protein</fullName>
    </recommendedName>
</protein>
<sequence length="1276" mass="144190">MKGKGNSRRTFKKGDQCVQNPSTRRHRDDVKKNVISQRKSKGGLTLAALQKHNEDIEEDLHMEDLAISETTATTKKSKALSISGLTDCSNMTFNRVMDKWKSTDSLDQEKCAVLAAVTEVIRSRGGSESETDYFAALMTLLESTTEEGSCAAVLYLLSLVIKKVPTTVLRTKCAESLKCFTVIMEAHHENGRASLLMGLLDCLATTLNAQDPAIWTEHSTQRSFQMMLMFIIHSKPKVRKVAHNSIQSILKLGLLNHKNHPSGSLTAKHLIQIFQQNSSDTATMCHHSLNFLKNCLHYFGEKQLKELCEAILQLLSTNNPIMKTNSMQTLHSMFKSNPPEENLSADLNCKLILALYDFQPSFNDVHVAEAWLAVQLEAHSNLSLLDNKLCLKHLTKFFGTALNFFQSDHMDVVKAAANYMKEASEKCMESYIDILEEDVTSNSSSFLKILKIMESGLTYKFQPVWNIVLQSLQYLYATYGRLFPNQMVYSVANVIQMYSGPAAPFFNNLKKTIGAAFTSMGPKLILNDTPLELIKDSSDCQFPRAWLLPIMKDSIKQTELQYFIDEFLPVAVHLKRRGEECRKNKEDLEAKVYETLLSQVWSLLSGFCHKPTDVSTAFKNIAKVMGSALTDQKNLRQLVIQALRNLISTAEEESTKFIGQFAKNYLPILFNLYTSDDEDCKGISLHVLEGIRSFLIVADEKLVLMFLDKSLEKLDSEKSSLKKHQLMDLIVSMVKYCDDDHLNKLFKLMLTHIDSKDRSMQKKSYRMLEEMLEANSESCKKQISVRFDEIKALLADSLSSAKPSSKAPRLRCLSCLVKRLSRDQKDFLQAIIPEVILCTKEIGVKAKTAAFELIVDIGTALVFLNDKPKEECIEEYFTLVMAGLAGSPHMISGTLLAFTKMVFEYRYCLAEKLIGSLLEAAILLLKHKSSDVVKASLIFVRALVKILDASELTGHLETMINNLFAWSATSKSAHRQQIRIILERLDKKCGYATIRPLVPEEHRKFIVQIHKQMERNKRKKDDRKNADEGDDVIEQKENTWEDILAESADEEEESVHKRPNKQRGGDKKDKKSSSGTKTWIMEGDETVDLMDPKIAQNIVGTRPKLHARKRGGASAGFEMSSDGKFMIDNKTNDQTNNEDDITEKPLDIGQQDMLAGFDKTPKQLKAGKRKMLEDMPESEGGKFEYQPGGRGIHRDRDMDDDDQPAPKRRFGGEYKAKKAGGDMKLKGKPDPYAYIPLDRQKLNKRKRAKLTGQFNSMVKATKRGAAKSKQQKKHKK</sequence>
<proteinExistence type="inferred from homology"/>
<feature type="compositionally biased region" description="Basic and acidic residues" evidence="4">
    <location>
        <begin position="1063"/>
        <end position="1072"/>
    </location>
</feature>
<dbReference type="InterPro" id="IPR016024">
    <property type="entry name" value="ARM-type_fold"/>
</dbReference>
<evidence type="ECO:0000313" key="7">
    <source>
        <dbReference type="EnsemblMetazoa" id="CLYHEMP008060.1"/>
    </source>
</evidence>
<dbReference type="RefSeq" id="XP_066917407.1">
    <property type="nucleotide sequence ID" value="XM_067061306.1"/>
</dbReference>
<dbReference type="AlphaFoldDB" id="A0A7M5V1T1"/>
<comment type="similarity">
    <text evidence="2">Belongs to the RRP12 family.</text>
</comment>
<dbReference type="InterPro" id="IPR012978">
    <property type="entry name" value="HEAT_RRP12"/>
</dbReference>
<organism evidence="7 8">
    <name type="scientific">Clytia hemisphaerica</name>
    <dbReference type="NCBI Taxonomy" id="252671"/>
    <lineage>
        <taxon>Eukaryota</taxon>
        <taxon>Metazoa</taxon>
        <taxon>Cnidaria</taxon>
        <taxon>Hydrozoa</taxon>
        <taxon>Hydroidolina</taxon>
        <taxon>Leptothecata</taxon>
        <taxon>Obeliida</taxon>
        <taxon>Clytiidae</taxon>
        <taxon>Clytia</taxon>
    </lineage>
</organism>
<dbReference type="RefSeq" id="XP_066917408.1">
    <property type="nucleotide sequence ID" value="XM_067061307.1"/>
</dbReference>
<dbReference type="OrthoDB" id="2192888at2759"/>
<dbReference type="EnsemblMetazoa" id="CLYHEMT008060.2">
    <property type="protein sequence ID" value="CLYHEMP008060.2"/>
    <property type="gene ID" value="CLYHEMG008060"/>
</dbReference>
<dbReference type="Pfam" id="PF08161">
    <property type="entry name" value="RRP12_HEAT"/>
    <property type="match status" value="1"/>
</dbReference>
<feature type="region of interest" description="Disordered" evidence="4">
    <location>
        <begin position="1105"/>
        <end position="1142"/>
    </location>
</feature>
<evidence type="ECO:0008006" key="9">
    <source>
        <dbReference type="Google" id="ProtNLM"/>
    </source>
</evidence>
<feature type="compositionally biased region" description="Basic residues" evidence="4">
    <location>
        <begin position="1"/>
        <end position="11"/>
    </location>
</feature>
<feature type="compositionally biased region" description="Basic residues" evidence="4">
    <location>
        <begin position="1260"/>
        <end position="1276"/>
    </location>
</feature>
<keyword evidence="3" id="KW-0539">Nucleus</keyword>
<feature type="region of interest" description="Disordered" evidence="4">
    <location>
        <begin position="1012"/>
        <end position="1079"/>
    </location>
</feature>
<dbReference type="Gene3D" id="1.25.10.10">
    <property type="entry name" value="Leucine-rich Repeat Variant"/>
    <property type="match status" value="2"/>
</dbReference>
<evidence type="ECO:0000256" key="1">
    <source>
        <dbReference type="ARBA" id="ARBA00004123"/>
    </source>
</evidence>
<dbReference type="PANTHER" id="PTHR48287:SF1">
    <property type="entry name" value="ARM REPEAT SUPERFAMILY PROTEIN"/>
    <property type="match status" value="1"/>
</dbReference>
<feature type="compositionally biased region" description="Acidic residues" evidence="4">
    <location>
        <begin position="1043"/>
        <end position="1053"/>
    </location>
</feature>
<keyword evidence="8" id="KW-1185">Reference proteome</keyword>
<evidence type="ECO:0000313" key="8">
    <source>
        <dbReference type="Proteomes" id="UP000594262"/>
    </source>
</evidence>
<reference evidence="7" key="1">
    <citation type="submission" date="2021-01" db="UniProtKB">
        <authorList>
            <consortium name="EnsemblMetazoa"/>
        </authorList>
    </citation>
    <scope>IDENTIFICATION</scope>
</reference>
<dbReference type="InterPro" id="IPR057860">
    <property type="entry name" value="HEAT_RRP12_N"/>
</dbReference>
<feature type="domain" description="RRP12 N-terminal HEAT" evidence="6">
    <location>
        <begin position="95"/>
        <end position="337"/>
    </location>
</feature>
<evidence type="ECO:0000259" key="6">
    <source>
        <dbReference type="Pfam" id="PF25772"/>
    </source>
</evidence>
<accession>A0A7M5V1T1</accession>
<feature type="region of interest" description="Disordered" evidence="4">
    <location>
        <begin position="1172"/>
        <end position="1276"/>
    </location>
</feature>
<evidence type="ECO:0000256" key="2">
    <source>
        <dbReference type="ARBA" id="ARBA00007690"/>
    </source>
</evidence>
<name>A0A7M5V1T1_9CNID</name>
<feature type="compositionally biased region" description="Basic and acidic residues" evidence="4">
    <location>
        <begin position="1022"/>
        <end position="1039"/>
    </location>
</feature>
<dbReference type="EnsemblMetazoa" id="CLYHEMT008060.1">
    <property type="protein sequence ID" value="CLYHEMP008060.1"/>
    <property type="gene ID" value="CLYHEMG008060"/>
</dbReference>
<dbReference type="PANTHER" id="PTHR48287">
    <property type="entry name" value="ARM REPEAT SUPERFAMILY PROTEIN"/>
    <property type="match status" value="1"/>
</dbReference>